<evidence type="ECO:0000256" key="1">
    <source>
        <dbReference type="SAM" id="Phobius"/>
    </source>
</evidence>
<evidence type="ECO:0000313" key="3">
    <source>
        <dbReference type="Proteomes" id="UP000636800"/>
    </source>
</evidence>
<dbReference type="Proteomes" id="UP000636800">
    <property type="component" value="Chromosome 2"/>
</dbReference>
<keyword evidence="3" id="KW-1185">Reference proteome</keyword>
<gene>
    <name evidence="2" type="ORF">HPP92_005685</name>
</gene>
<reference evidence="2 3" key="1">
    <citation type="journal article" date="2020" name="Nat. Food">
        <title>A phased Vanilla planifolia genome enables genetic improvement of flavour and production.</title>
        <authorList>
            <person name="Hasing T."/>
            <person name="Tang H."/>
            <person name="Brym M."/>
            <person name="Khazi F."/>
            <person name="Huang T."/>
            <person name="Chambers A.H."/>
        </authorList>
    </citation>
    <scope>NUCLEOTIDE SEQUENCE [LARGE SCALE GENOMIC DNA]</scope>
    <source>
        <tissue evidence="2">Leaf</tissue>
    </source>
</reference>
<organism evidence="2 3">
    <name type="scientific">Vanilla planifolia</name>
    <name type="common">Vanilla</name>
    <dbReference type="NCBI Taxonomy" id="51239"/>
    <lineage>
        <taxon>Eukaryota</taxon>
        <taxon>Viridiplantae</taxon>
        <taxon>Streptophyta</taxon>
        <taxon>Embryophyta</taxon>
        <taxon>Tracheophyta</taxon>
        <taxon>Spermatophyta</taxon>
        <taxon>Magnoliopsida</taxon>
        <taxon>Liliopsida</taxon>
        <taxon>Asparagales</taxon>
        <taxon>Orchidaceae</taxon>
        <taxon>Vanilloideae</taxon>
        <taxon>Vanilleae</taxon>
        <taxon>Vanilla</taxon>
    </lineage>
</organism>
<proteinExistence type="predicted"/>
<sequence>MAPATRVQKINSYSRRNSSTVFVNIALLRLINSSFFLLGACGYVGGLHFPGSPPFQCFSPSFLSLSLSSLYPSSSIRRLDYQALCSLSSACALLAGDLLGEIGENIAFQKNRNLRCAASAVGDSWLISGEMNGLRSLSLDNYEYSNNDILHPADSKDENFQSVSLRTTSDETGEAVMELSAAMCLSLLS</sequence>
<dbReference type="AlphaFoldDB" id="A0A835RUY6"/>
<keyword evidence="1" id="KW-0812">Transmembrane</keyword>
<name>A0A835RUY6_VANPL</name>
<accession>A0A835RUY6</accession>
<protein>
    <submittedName>
        <fullName evidence="2">Uncharacterized protein</fullName>
    </submittedName>
</protein>
<dbReference type="OrthoDB" id="70224at2759"/>
<keyword evidence="1" id="KW-0472">Membrane</keyword>
<evidence type="ECO:0000313" key="2">
    <source>
        <dbReference type="EMBL" id="KAG0492287.1"/>
    </source>
</evidence>
<keyword evidence="1" id="KW-1133">Transmembrane helix</keyword>
<comment type="caution">
    <text evidence="2">The sequence shown here is derived from an EMBL/GenBank/DDBJ whole genome shotgun (WGS) entry which is preliminary data.</text>
</comment>
<dbReference type="EMBL" id="JADCNL010000002">
    <property type="protein sequence ID" value="KAG0492287.1"/>
    <property type="molecule type" value="Genomic_DNA"/>
</dbReference>
<feature type="transmembrane region" description="Helical" evidence="1">
    <location>
        <begin position="21"/>
        <end position="45"/>
    </location>
</feature>